<comment type="caution">
    <text evidence="2">The sequence shown here is derived from an EMBL/GenBank/DDBJ whole genome shotgun (WGS) entry which is preliminary data.</text>
</comment>
<reference evidence="2" key="1">
    <citation type="submission" date="2021-01" db="EMBL/GenBank/DDBJ databases">
        <title>Whole genome shotgun sequence of Acrocarpospora phusangensis NBRC 108782.</title>
        <authorList>
            <person name="Komaki H."/>
            <person name="Tamura T."/>
        </authorList>
    </citation>
    <scope>NUCLEOTIDE SEQUENCE</scope>
    <source>
        <strain evidence="2">NBRC 108782</strain>
    </source>
</reference>
<gene>
    <name evidence="2" type="ORF">Aph01nite_73910</name>
</gene>
<evidence type="ECO:0000313" key="2">
    <source>
        <dbReference type="EMBL" id="GIH29081.1"/>
    </source>
</evidence>
<keyword evidence="3" id="KW-1185">Reference proteome</keyword>
<organism evidence="2 3">
    <name type="scientific">Acrocarpospora phusangensis</name>
    <dbReference type="NCBI Taxonomy" id="1070424"/>
    <lineage>
        <taxon>Bacteria</taxon>
        <taxon>Bacillati</taxon>
        <taxon>Actinomycetota</taxon>
        <taxon>Actinomycetes</taxon>
        <taxon>Streptosporangiales</taxon>
        <taxon>Streptosporangiaceae</taxon>
        <taxon>Acrocarpospora</taxon>
    </lineage>
</organism>
<dbReference type="EMBL" id="BOOA01000108">
    <property type="protein sequence ID" value="GIH29081.1"/>
    <property type="molecule type" value="Genomic_DNA"/>
</dbReference>
<proteinExistence type="predicted"/>
<dbReference type="RefSeq" id="WP_204045698.1">
    <property type="nucleotide sequence ID" value="NZ_BOOA01000108.1"/>
</dbReference>
<sequence>MADIPKTEMLVNLVYGSATVRPGHTLVVGCNLHATLGEVKGITRQLAEELPGVRVVVVPGLIPVAVYEPDEPYEPGEPDASGELLTFDRTRL</sequence>
<dbReference type="AlphaFoldDB" id="A0A919QHT9"/>
<evidence type="ECO:0000313" key="3">
    <source>
        <dbReference type="Proteomes" id="UP000640052"/>
    </source>
</evidence>
<dbReference type="Proteomes" id="UP000640052">
    <property type="component" value="Unassembled WGS sequence"/>
</dbReference>
<evidence type="ECO:0000256" key="1">
    <source>
        <dbReference type="SAM" id="MobiDB-lite"/>
    </source>
</evidence>
<name>A0A919QHT9_9ACTN</name>
<accession>A0A919QHT9</accession>
<protein>
    <submittedName>
        <fullName evidence="2">Uncharacterized protein</fullName>
    </submittedName>
</protein>
<feature type="region of interest" description="Disordered" evidence="1">
    <location>
        <begin position="69"/>
        <end position="92"/>
    </location>
</feature>